<evidence type="ECO:0000313" key="3">
    <source>
        <dbReference type="EMBL" id="RLN58915.1"/>
    </source>
</evidence>
<dbReference type="OrthoDB" id="2163395at2759"/>
<dbReference type="Proteomes" id="UP000277300">
    <property type="component" value="Unassembled WGS sequence"/>
</dbReference>
<organism evidence="4 5">
    <name type="scientific">Phytophthora kernoviae</name>
    <dbReference type="NCBI Taxonomy" id="325452"/>
    <lineage>
        <taxon>Eukaryota</taxon>
        <taxon>Sar</taxon>
        <taxon>Stramenopiles</taxon>
        <taxon>Oomycota</taxon>
        <taxon>Peronosporomycetes</taxon>
        <taxon>Peronosporales</taxon>
        <taxon>Peronosporaceae</taxon>
        <taxon>Phytophthora</taxon>
    </lineage>
</organism>
<reference evidence="5 6" key="1">
    <citation type="submission" date="2018-07" db="EMBL/GenBank/DDBJ databases">
        <title>Genome sequencing of oomycete isolates from Chile give support for New Zealand origin for Phytophthora kernoviae and make available the first Nothophytophthora sp. genome.</title>
        <authorList>
            <person name="Studholme D.J."/>
            <person name="Sanfuentes E."/>
            <person name="Panda P."/>
            <person name="Hill R."/>
            <person name="Sambles C."/>
            <person name="Grant M."/>
            <person name="Williams N.M."/>
            <person name="Mcdougal R.L."/>
        </authorList>
    </citation>
    <scope>NUCLEOTIDE SEQUENCE [LARGE SCALE GENOMIC DNA]</scope>
    <source>
        <strain evidence="4">Chile6</strain>
        <strain evidence="3">Chile7</strain>
    </source>
</reference>
<evidence type="ECO:0000256" key="1">
    <source>
        <dbReference type="ARBA" id="ARBA00008315"/>
    </source>
</evidence>
<dbReference type="PANTHER" id="PTHR33768:SF3">
    <property type="entry name" value="MIP11318P"/>
    <property type="match status" value="1"/>
</dbReference>
<evidence type="ECO:0000313" key="5">
    <source>
        <dbReference type="Proteomes" id="UP000277300"/>
    </source>
</evidence>
<dbReference type="PANTHER" id="PTHR33768">
    <property type="entry name" value="MIP11318P"/>
    <property type="match status" value="1"/>
</dbReference>
<feature type="region of interest" description="Disordered" evidence="2">
    <location>
        <begin position="36"/>
        <end position="56"/>
    </location>
</feature>
<dbReference type="InterPro" id="IPR038792">
    <property type="entry name" value="CFAP97D1/2"/>
</dbReference>
<sequence length="257" mass="30033">MDRGRKAIPTLNKHTDSKYYQKCQEIHRAKLYSIKSSIDNSEPHRPTHLRKNLKKEQMKEERYAAIERENRILLEKMSTIMQGESIDNKNQSLTYSHSLNKEQRKRELQKITSENQAILRRIQMREPTYDHVQWEEDAKKNERYAANIREYPLTGNEEQLAEMRAMSASKTVSKMAEMWHVALLSPNTAKSLFPQSSSDSYSLSISATEFRASARNWWRMSRALLSRSSDFAEVEDGLLSTNDRIGRIPVTKRFSCN</sequence>
<protein>
    <submittedName>
        <fullName evidence="4">Uncharacterized protein</fullName>
    </submittedName>
</protein>
<accession>A0A3F2S3E4</accession>
<dbReference type="Proteomes" id="UP000284657">
    <property type="component" value="Unassembled WGS sequence"/>
</dbReference>
<comment type="caution">
    <text evidence="4">The sequence shown here is derived from an EMBL/GenBank/DDBJ whole genome shotgun (WGS) entry which is preliminary data.</text>
</comment>
<evidence type="ECO:0000313" key="6">
    <source>
        <dbReference type="Proteomes" id="UP000284657"/>
    </source>
</evidence>
<dbReference type="InterPro" id="IPR029488">
    <property type="entry name" value="Hmw/CFAP97"/>
</dbReference>
<gene>
    <name evidence="3" type="ORF">BBJ29_000190</name>
    <name evidence="4" type="ORF">BBP00_00000339</name>
</gene>
<evidence type="ECO:0000313" key="4">
    <source>
        <dbReference type="EMBL" id="RLN69512.1"/>
    </source>
</evidence>
<name>A0A3F2S3E4_9STRA</name>
<dbReference type="EMBL" id="MBDO02000004">
    <property type="protein sequence ID" value="RLN69512.1"/>
    <property type="molecule type" value="Genomic_DNA"/>
</dbReference>
<comment type="similarity">
    <text evidence="1">Belongs to the CFAP97 family.</text>
</comment>
<proteinExistence type="inferred from homology"/>
<dbReference type="EMBL" id="MBAD02001078">
    <property type="protein sequence ID" value="RLN58915.1"/>
    <property type="molecule type" value="Genomic_DNA"/>
</dbReference>
<dbReference type="Pfam" id="PF13879">
    <property type="entry name" value="Hmw_CFAP97"/>
    <property type="match status" value="1"/>
</dbReference>
<evidence type="ECO:0000256" key="2">
    <source>
        <dbReference type="SAM" id="MobiDB-lite"/>
    </source>
</evidence>
<dbReference type="AlphaFoldDB" id="A0A3F2S3E4"/>